<sequence>GRFGPDEEGVAGYVDRIGTKYAAKWGVQMAGMNFQTRSRENPYNFLTCIDLGVTPGCRIFPYEPLFYTRQSPIFDGFALYFRKPPEFPPGDFSICMI</sequence>
<proteinExistence type="predicted"/>
<dbReference type="HOGENOM" id="CLU_2351441_0_0_9"/>
<organism evidence="1 2">
    <name type="scientific">[Clostridium] asparagiforme DSM 15981</name>
    <dbReference type="NCBI Taxonomy" id="518636"/>
    <lineage>
        <taxon>Bacteria</taxon>
        <taxon>Bacillati</taxon>
        <taxon>Bacillota</taxon>
        <taxon>Clostridia</taxon>
        <taxon>Lachnospirales</taxon>
        <taxon>Lachnospiraceae</taxon>
        <taxon>Enterocloster</taxon>
    </lineage>
</organism>
<keyword evidence="2" id="KW-1185">Reference proteome</keyword>
<reference evidence="1 2" key="1">
    <citation type="submission" date="2009-02" db="EMBL/GenBank/DDBJ databases">
        <title>Draft genome sequence of Clostridium asparagiforme (DSM 15981).</title>
        <authorList>
            <person name="Sudarsanam P."/>
            <person name="Ley R."/>
            <person name="Guruge J."/>
            <person name="Turnbaugh P.J."/>
            <person name="Mahowald M."/>
            <person name="Liep D."/>
            <person name="Gordon J."/>
        </authorList>
    </citation>
    <scope>NUCLEOTIDE SEQUENCE [LARGE SCALE GENOMIC DNA]</scope>
    <source>
        <strain evidence="1 2">DSM 15981</strain>
    </source>
</reference>
<gene>
    <name evidence="1" type="ORF">CLOSTASPAR_00939</name>
</gene>
<evidence type="ECO:0000313" key="2">
    <source>
        <dbReference type="Proteomes" id="UP000004756"/>
    </source>
</evidence>
<dbReference type="EMBL" id="ACCJ01000041">
    <property type="protein sequence ID" value="EEG56912.1"/>
    <property type="molecule type" value="Genomic_DNA"/>
</dbReference>
<protein>
    <submittedName>
        <fullName evidence="1">Uncharacterized protein</fullName>
    </submittedName>
</protein>
<dbReference type="Proteomes" id="UP000004756">
    <property type="component" value="Unassembled WGS sequence"/>
</dbReference>
<comment type="caution">
    <text evidence="1">The sequence shown here is derived from an EMBL/GenBank/DDBJ whole genome shotgun (WGS) entry which is preliminary data.</text>
</comment>
<accession>C0CVD6</accession>
<dbReference type="AlphaFoldDB" id="C0CVD6"/>
<dbReference type="Pfam" id="PF20574">
    <property type="entry name" value="DUF6783"/>
    <property type="match status" value="1"/>
</dbReference>
<dbReference type="InterPro" id="IPR046710">
    <property type="entry name" value="DUF6783"/>
</dbReference>
<evidence type="ECO:0000313" key="1">
    <source>
        <dbReference type="EMBL" id="EEG56912.1"/>
    </source>
</evidence>
<feature type="non-terminal residue" evidence="1">
    <location>
        <position position="1"/>
    </location>
</feature>
<name>C0CVD6_9FIRM</name>